<organism evidence="2 3">
    <name type="scientific">Zunongwangia atlantica 22II14-10F7</name>
    <dbReference type="NCBI Taxonomy" id="1185767"/>
    <lineage>
        <taxon>Bacteria</taxon>
        <taxon>Pseudomonadati</taxon>
        <taxon>Bacteroidota</taxon>
        <taxon>Flavobacteriia</taxon>
        <taxon>Flavobacteriales</taxon>
        <taxon>Flavobacteriaceae</taxon>
        <taxon>Zunongwangia</taxon>
    </lineage>
</organism>
<evidence type="ECO:0008006" key="4">
    <source>
        <dbReference type="Google" id="ProtNLM"/>
    </source>
</evidence>
<dbReference type="SUPFAM" id="SSF56925">
    <property type="entry name" value="OMPA-like"/>
    <property type="match status" value="1"/>
</dbReference>
<dbReference type="RefSeq" id="WP_084840328.1">
    <property type="nucleotide sequence ID" value="NZ_ARYN01000002.1"/>
</dbReference>
<accession>A0A1Y1T7R4</accession>
<keyword evidence="3" id="KW-1185">Reference proteome</keyword>
<proteinExistence type="predicted"/>
<gene>
    <name evidence="2" type="ORF">IIF7_03741</name>
</gene>
<dbReference type="AlphaFoldDB" id="A0A1Y1T7R4"/>
<name>A0A1Y1T7R4_9FLAO</name>
<evidence type="ECO:0000256" key="1">
    <source>
        <dbReference type="SAM" id="SignalP"/>
    </source>
</evidence>
<comment type="caution">
    <text evidence="2">The sequence shown here is derived from an EMBL/GenBank/DDBJ whole genome shotgun (WGS) entry which is preliminary data.</text>
</comment>
<dbReference type="InterPro" id="IPR011250">
    <property type="entry name" value="OMP/PagP_B-barrel"/>
</dbReference>
<evidence type="ECO:0000313" key="3">
    <source>
        <dbReference type="Proteomes" id="UP000192746"/>
    </source>
</evidence>
<dbReference type="OrthoDB" id="942200at2"/>
<sequence>MRKFKYYSCILIIVILSINHVNGQTKENQNLNLSIGYGISVPYDETDIDGSGFFAQGEYIFNLKKWIDLRPYAGIILTYEDSNNEIYKTTSKALLIGGKGRITAPIPWVSPYLELGIGASIGKFETITPLTNLSKNDVLMHIPFSIGLELGPKHNFDLGFTYYYQPAVEHFSGAIAFGISIPMKKA</sequence>
<dbReference type="STRING" id="1185767.IIF7_03741"/>
<protein>
    <recommendedName>
        <fullName evidence="4">Outer membrane protein beta-barrel domain-containing protein</fullName>
    </recommendedName>
</protein>
<feature type="chain" id="PRO_5012621068" description="Outer membrane protein beta-barrel domain-containing protein" evidence="1">
    <location>
        <begin position="24"/>
        <end position="186"/>
    </location>
</feature>
<keyword evidence="1" id="KW-0732">Signal</keyword>
<reference evidence="2 3" key="1">
    <citation type="submission" date="2013-04" db="EMBL/GenBank/DDBJ databases">
        <title>Zunongwangia sp. 22II14-10F7 Genome Sequencing.</title>
        <authorList>
            <person name="Lai Q."/>
            <person name="Shao Z."/>
        </authorList>
    </citation>
    <scope>NUCLEOTIDE SEQUENCE [LARGE SCALE GENOMIC DNA]</scope>
    <source>
        <strain evidence="2 3">22II14-10F7</strain>
    </source>
</reference>
<dbReference type="EMBL" id="ARYN01000002">
    <property type="protein sequence ID" value="ORL47098.1"/>
    <property type="molecule type" value="Genomic_DNA"/>
</dbReference>
<evidence type="ECO:0000313" key="2">
    <source>
        <dbReference type="EMBL" id="ORL47098.1"/>
    </source>
</evidence>
<feature type="signal peptide" evidence="1">
    <location>
        <begin position="1"/>
        <end position="23"/>
    </location>
</feature>
<dbReference type="Proteomes" id="UP000192746">
    <property type="component" value="Unassembled WGS sequence"/>
</dbReference>